<evidence type="ECO:0008006" key="3">
    <source>
        <dbReference type="Google" id="ProtNLM"/>
    </source>
</evidence>
<evidence type="ECO:0000313" key="1">
    <source>
        <dbReference type="EMBL" id="KAF7566030.1"/>
    </source>
</evidence>
<evidence type="ECO:0000313" key="2">
    <source>
        <dbReference type="Proteomes" id="UP000245464"/>
    </source>
</evidence>
<proteinExistence type="predicted"/>
<gene>
    <name evidence="1" type="ORF">PtrM4_054640</name>
</gene>
<protein>
    <recommendedName>
        <fullName evidence="3">Polyprotein</fullName>
    </recommendedName>
</protein>
<dbReference type="EMBL" id="NQIK02000010">
    <property type="protein sequence ID" value="KAF7566030.1"/>
    <property type="molecule type" value="Genomic_DNA"/>
</dbReference>
<name>A0A834RL37_9PLEO</name>
<dbReference type="Proteomes" id="UP000245464">
    <property type="component" value="Chromosome 10"/>
</dbReference>
<dbReference type="AlphaFoldDB" id="A0A834RL37"/>
<dbReference type="CDD" id="cd09272">
    <property type="entry name" value="RNase_HI_RT_Ty1"/>
    <property type="match status" value="1"/>
</dbReference>
<dbReference type="RefSeq" id="XP_065959648.1">
    <property type="nucleotide sequence ID" value="XM_066105084.1"/>
</dbReference>
<dbReference type="PANTHER" id="PTHR11439:SF483">
    <property type="entry name" value="PEPTIDE SYNTHASE GLIP-LIKE, PUTATIVE (AFU_ORTHOLOGUE AFUA_3G12920)-RELATED"/>
    <property type="match status" value="1"/>
</dbReference>
<reference evidence="1" key="1">
    <citation type="journal article" date="2018" name="BMC Genomics">
        <title>Comparative genomics of the wheat fungal pathogen Pyrenophora tritici-repentis reveals chromosomal variations and genome plasticity.</title>
        <authorList>
            <person name="Moolhuijzen P."/>
            <person name="See P.T."/>
            <person name="Hane J.K."/>
            <person name="Shi G."/>
            <person name="Liu Z."/>
            <person name="Oliver R.P."/>
            <person name="Moffat C.S."/>
        </authorList>
    </citation>
    <scope>NUCLEOTIDE SEQUENCE [LARGE SCALE GENOMIC DNA]</scope>
    <source>
        <strain evidence="1">M4</strain>
    </source>
</reference>
<dbReference type="GeneID" id="90955127"/>
<accession>A0A834RL37</accession>
<dbReference type="PANTHER" id="PTHR11439">
    <property type="entry name" value="GAG-POL-RELATED RETROTRANSPOSON"/>
    <property type="match status" value="1"/>
</dbReference>
<dbReference type="KEGG" id="ptrr:90955127"/>
<organism evidence="1 2">
    <name type="scientific">Pyrenophora tritici-repentis</name>
    <dbReference type="NCBI Taxonomy" id="45151"/>
    <lineage>
        <taxon>Eukaryota</taxon>
        <taxon>Fungi</taxon>
        <taxon>Dikarya</taxon>
        <taxon>Ascomycota</taxon>
        <taxon>Pezizomycotina</taxon>
        <taxon>Dothideomycetes</taxon>
        <taxon>Pleosporomycetidae</taxon>
        <taxon>Pleosporales</taxon>
        <taxon>Pleosporineae</taxon>
        <taxon>Pleosporaceae</taxon>
        <taxon>Pyrenophora</taxon>
    </lineage>
</organism>
<sequence length="152" mass="17140">MVSNKQDTVTTSTTEAELLALSQVAKEALFLSRLLKELNIQLDTPSITIQCDNKQTIRLVTEEVSKLQTKLRHVDIHNHWIRQEVSTGRISVEYIPTADMIADGLTKSLPPNKWPEFLEQLGLVPAKEILARNSAPLEEIQEKLENLVVSLE</sequence>
<comment type="caution">
    <text evidence="1">The sequence shown here is derived from an EMBL/GenBank/DDBJ whole genome shotgun (WGS) entry which is preliminary data.</text>
</comment>